<accession>A0A6C0LNN1</accession>
<dbReference type="EMBL" id="MN740521">
    <property type="protein sequence ID" value="QHU30882.1"/>
    <property type="molecule type" value="Genomic_DNA"/>
</dbReference>
<evidence type="ECO:0000313" key="1">
    <source>
        <dbReference type="EMBL" id="QHU30882.1"/>
    </source>
</evidence>
<dbReference type="AlphaFoldDB" id="A0A6C0LNN1"/>
<reference evidence="1" key="1">
    <citation type="journal article" date="2020" name="Nature">
        <title>Giant virus diversity and host interactions through global metagenomics.</title>
        <authorList>
            <person name="Schulz F."/>
            <person name="Roux S."/>
            <person name="Paez-Espino D."/>
            <person name="Jungbluth S."/>
            <person name="Walsh D.A."/>
            <person name="Denef V.J."/>
            <person name="McMahon K.D."/>
            <person name="Konstantinidis K.T."/>
            <person name="Eloe-Fadrosh E.A."/>
            <person name="Kyrpides N.C."/>
            <person name="Woyke T."/>
        </authorList>
    </citation>
    <scope>NUCLEOTIDE SEQUENCE</scope>
    <source>
        <strain evidence="1">GVMAG-M-3300027892-73</strain>
    </source>
</reference>
<proteinExistence type="predicted"/>
<organism evidence="1">
    <name type="scientific">viral metagenome</name>
    <dbReference type="NCBI Taxonomy" id="1070528"/>
    <lineage>
        <taxon>unclassified sequences</taxon>
        <taxon>metagenomes</taxon>
        <taxon>organismal metagenomes</taxon>
    </lineage>
</organism>
<name>A0A6C0LNN1_9ZZZZ</name>
<sequence>MAYDKMDEYAKTIYNIFIRINKKAKEKQNNKFGYISMMIYNYYVSIINDNGLEIEDPERSEDKDYTVDMSHFFGYISANNIELLNFSKISMDDINVKDKKDIERFVLSHIYYITQK</sequence>
<protein>
    <submittedName>
        <fullName evidence="1">Uncharacterized protein</fullName>
    </submittedName>
</protein>